<name>A0A212IVP0_9PROT</name>
<dbReference type="EMBL" id="FLUO01000001">
    <property type="protein sequence ID" value="SBV91278.1"/>
    <property type="molecule type" value="Genomic_DNA"/>
</dbReference>
<dbReference type="AlphaFoldDB" id="A0A212IVP0"/>
<accession>A0A212IVP0</accession>
<dbReference type="InterPro" id="IPR027417">
    <property type="entry name" value="P-loop_NTPase"/>
</dbReference>
<gene>
    <name evidence="1" type="ORF">KL86APRO_10106</name>
</gene>
<dbReference type="PANTHER" id="PTHR39206:SF1">
    <property type="entry name" value="SLL8004 PROTEIN"/>
    <property type="match status" value="1"/>
</dbReference>
<evidence type="ECO:0000313" key="1">
    <source>
        <dbReference type="EMBL" id="SBV91278.1"/>
    </source>
</evidence>
<sequence length="199" mass="21927">MRPQVWIVAGPNGSGKTTFTRRHLAGRLPVVNPDEIAREIEPSRPEAPDVALRAGRAAIARRRQFLAAKENFAIETTFSGNSELAFMREAKASGYKVNLFFVATVSPLVSAGRVAGRVEDGGHFVASRDIERRYYRSLENLAEGVALADRAWLIDNSSRRPRLVATLEQGREKASSINLPRWVQAAKIPALEHGMGMGY</sequence>
<proteinExistence type="predicted"/>
<protein>
    <recommendedName>
        <fullName evidence="2">UDP-N-acetylglucosamine kinase</fullName>
    </recommendedName>
</protein>
<evidence type="ECO:0008006" key="2">
    <source>
        <dbReference type="Google" id="ProtNLM"/>
    </source>
</evidence>
<reference evidence="1" key="1">
    <citation type="submission" date="2016-04" db="EMBL/GenBank/DDBJ databases">
        <authorList>
            <person name="Evans L.H."/>
            <person name="Alamgir A."/>
            <person name="Owens N."/>
            <person name="Weber N.D."/>
            <person name="Virtaneva K."/>
            <person name="Barbian K."/>
            <person name="Babar A."/>
            <person name="Rosenke K."/>
        </authorList>
    </citation>
    <scope>NUCLEOTIDE SEQUENCE</scope>
    <source>
        <strain evidence="1">86</strain>
    </source>
</reference>
<dbReference type="Gene3D" id="3.40.50.300">
    <property type="entry name" value="P-loop containing nucleotide triphosphate hydrolases"/>
    <property type="match status" value="1"/>
</dbReference>
<dbReference type="PANTHER" id="PTHR39206">
    <property type="entry name" value="SLL8004 PROTEIN"/>
    <property type="match status" value="1"/>
</dbReference>
<organism evidence="1">
    <name type="scientific">uncultured Alphaproteobacteria bacterium</name>
    <dbReference type="NCBI Taxonomy" id="91750"/>
    <lineage>
        <taxon>Bacteria</taxon>
        <taxon>Pseudomonadati</taxon>
        <taxon>Pseudomonadota</taxon>
        <taxon>Alphaproteobacteria</taxon>
        <taxon>environmental samples</taxon>
    </lineage>
</organism>
<dbReference type="Pfam" id="PF13671">
    <property type="entry name" value="AAA_33"/>
    <property type="match status" value="1"/>
</dbReference>
<dbReference type="SUPFAM" id="SSF52540">
    <property type="entry name" value="P-loop containing nucleoside triphosphate hydrolases"/>
    <property type="match status" value="1"/>
</dbReference>